<dbReference type="AlphaFoldDB" id="A0A5C6RXJ1"/>
<evidence type="ECO:0008006" key="4">
    <source>
        <dbReference type="Google" id="ProtNLM"/>
    </source>
</evidence>
<keyword evidence="1" id="KW-0472">Membrane</keyword>
<keyword evidence="1" id="KW-0812">Transmembrane</keyword>
<keyword evidence="3" id="KW-1185">Reference proteome</keyword>
<reference evidence="2 3" key="1">
    <citation type="submission" date="2019-08" db="EMBL/GenBank/DDBJ databases">
        <title>Genome of Vicingus serpentipes NCIMB 15042.</title>
        <authorList>
            <person name="Bowman J.P."/>
        </authorList>
    </citation>
    <scope>NUCLEOTIDE SEQUENCE [LARGE SCALE GENOMIC DNA]</scope>
    <source>
        <strain evidence="2 3">NCIMB 15042</strain>
    </source>
</reference>
<gene>
    <name evidence="2" type="ORF">FRY74_01185</name>
</gene>
<comment type="caution">
    <text evidence="2">The sequence shown here is derived from an EMBL/GenBank/DDBJ whole genome shotgun (WGS) entry which is preliminary data.</text>
</comment>
<dbReference type="Proteomes" id="UP000321721">
    <property type="component" value="Unassembled WGS sequence"/>
</dbReference>
<dbReference type="EMBL" id="VOOS01000001">
    <property type="protein sequence ID" value="TXB66827.1"/>
    <property type="molecule type" value="Genomic_DNA"/>
</dbReference>
<evidence type="ECO:0000256" key="1">
    <source>
        <dbReference type="SAM" id="Phobius"/>
    </source>
</evidence>
<dbReference type="PROSITE" id="PS51257">
    <property type="entry name" value="PROKAR_LIPOPROTEIN"/>
    <property type="match status" value="1"/>
</dbReference>
<organism evidence="2 3">
    <name type="scientific">Vicingus serpentipes</name>
    <dbReference type="NCBI Taxonomy" id="1926625"/>
    <lineage>
        <taxon>Bacteria</taxon>
        <taxon>Pseudomonadati</taxon>
        <taxon>Bacteroidota</taxon>
        <taxon>Flavobacteriia</taxon>
        <taxon>Flavobacteriales</taxon>
        <taxon>Vicingaceae</taxon>
        <taxon>Vicingus</taxon>
    </lineage>
</organism>
<evidence type="ECO:0000313" key="3">
    <source>
        <dbReference type="Proteomes" id="UP000321721"/>
    </source>
</evidence>
<keyword evidence="1" id="KW-1133">Transmembrane helix</keyword>
<name>A0A5C6RXJ1_9FLAO</name>
<evidence type="ECO:0000313" key="2">
    <source>
        <dbReference type="EMBL" id="TXB66827.1"/>
    </source>
</evidence>
<proteinExistence type="predicted"/>
<dbReference type="RefSeq" id="WP_147097807.1">
    <property type="nucleotide sequence ID" value="NZ_VOOS01000001.1"/>
</dbReference>
<accession>A0A5C6RXJ1</accession>
<feature type="transmembrane region" description="Helical" evidence="1">
    <location>
        <begin position="6"/>
        <end position="25"/>
    </location>
</feature>
<protein>
    <recommendedName>
        <fullName evidence="4">Gliding motility lipoprotein GldH</fullName>
    </recommendedName>
</protein>
<sequence>MNSNKGYIVFIFFIIIFFSCTSEIARVDVFKNKNVSIQVDCEKQQEIDLYIDCDIEYTELPLMVMDFEFYRGEEQLIKGGLDPLLASPKLDEVKTELDGVTHWKFYGKLEGNFIPPSDGVFSIRPTLIKNNHPNLKVNKFELVLVR</sequence>